<evidence type="ECO:0000313" key="2">
    <source>
        <dbReference type="EMBL" id="KAK7851557.1"/>
    </source>
</evidence>
<name>A0AAW0LKK0_QUESU</name>
<organism evidence="2 3">
    <name type="scientific">Quercus suber</name>
    <name type="common">Cork oak</name>
    <dbReference type="NCBI Taxonomy" id="58331"/>
    <lineage>
        <taxon>Eukaryota</taxon>
        <taxon>Viridiplantae</taxon>
        <taxon>Streptophyta</taxon>
        <taxon>Embryophyta</taxon>
        <taxon>Tracheophyta</taxon>
        <taxon>Spermatophyta</taxon>
        <taxon>Magnoliopsida</taxon>
        <taxon>eudicotyledons</taxon>
        <taxon>Gunneridae</taxon>
        <taxon>Pentapetalae</taxon>
        <taxon>rosids</taxon>
        <taxon>fabids</taxon>
        <taxon>Fagales</taxon>
        <taxon>Fagaceae</taxon>
        <taxon>Quercus</taxon>
    </lineage>
</organism>
<keyword evidence="1" id="KW-0732">Signal</keyword>
<protein>
    <submittedName>
        <fullName evidence="2">Uncharacterized protein</fullName>
    </submittedName>
</protein>
<feature type="non-terminal residue" evidence="2">
    <location>
        <position position="111"/>
    </location>
</feature>
<accession>A0AAW0LKK0</accession>
<dbReference type="Proteomes" id="UP000237347">
    <property type="component" value="Unassembled WGS sequence"/>
</dbReference>
<feature type="signal peptide" evidence="1">
    <location>
        <begin position="1"/>
        <end position="20"/>
    </location>
</feature>
<feature type="chain" id="PRO_5043866761" evidence="1">
    <location>
        <begin position="21"/>
        <end position="111"/>
    </location>
</feature>
<dbReference type="AlphaFoldDB" id="A0AAW0LKK0"/>
<dbReference type="PANTHER" id="PTHR13833">
    <property type="match status" value="1"/>
</dbReference>
<gene>
    <name evidence="2" type="ORF">CFP56_041699</name>
</gene>
<dbReference type="PANTHER" id="PTHR13833:SF73">
    <property type="entry name" value="NHL DOMAIN-CONTAINING PROTEIN"/>
    <property type="match status" value="1"/>
</dbReference>
<comment type="caution">
    <text evidence="2">The sequence shown here is derived from an EMBL/GenBank/DDBJ whole genome shotgun (WGS) entry which is preliminary data.</text>
</comment>
<keyword evidence="3" id="KW-1185">Reference proteome</keyword>
<proteinExistence type="predicted"/>
<reference evidence="2 3" key="1">
    <citation type="journal article" date="2018" name="Sci. Data">
        <title>The draft genome sequence of cork oak.</title>
        <authorList>
            <person name="Ramos A.M."/>
            <person name="Usie A."/>
            <person name="Barbosa P."/>
            <person name="Barros P.M."/>
            <person name="Capote T."/>
            <person name="Chaves I."/>
            <person name="Simoes F."/>
            <person name="Abreu I."/>
            <person name="Carrasquinho I."/>
            <person name="Faro C."/>
            <person name="Guimaraes J.B."/>
            <person name="Mendonca D."/>
            <person name="Nobrega F."/>
            <person name="Rodrigues L."/>
            <person name="Saibo N.J.M."/>
            <person name="Varela M.C."/>
            <person name="Egas C."/>
            <person name="Matos J."/>
            <person name="Miguel C.M."/>
            <person name="Oliveira M.M."/>
            <person name="Ricardo C.P."/>
            <person name="Goncalves S."/>
        </authorList>
    </citation>
    <scope>NUCLEOTIDE SEQUENCE [LARGE SCALE GENOMIC DNA]</scope>
    <source>
        <strain evidence="3">cv. HL8</strain>
    </source>
</reference>
<sequence>MMRNSHLFLTFIALVLLTYALPFQVHAAPAGPLVKHLSSLLKWTRSSAKTPQSVETVVEGNEIGVVPYRIRVSEDGELFAVDAVNSNVDLISMWQKENRIQIQVSKLCSVY</sequence>
<dbReference type="EMBL" id="PKMF04000086">
    <property type="protein sequence ID" value="KAK7851557.1"/>
    <property type="molecule type" value="Genomic_DNA"/>
</dbReference>
<evidence type="ECO:0000313" key="3">
    <source>
        <dbReference type="Proteomes" id="UP000237347"/>
    </source>
</evidence>
<evidence type="ECO:0000256" key="1">
    <source>
        <dbReference type="SAM" id="SignalP"/>
    </source>
</evidence>